<reference evidence="2" key="1">
    <citation type="submission" date="2017-12" db="EMBL/GenBank/DDBJ databases">
        <authorList>
            <person name="Martens C."/>
            <person name="Dahlstrom E."/>
            <person name="Barbian K."/>
            <person name="Sykora L."/>
            <person name="Ricklefs S."/>
            <person name="Bruno D."/>
            <person name="Anzick I."/>
            <person name="Myles I."/>
            <person name="Datta S.K."/>
        </authorList>
    </citation>
    <scope>NUCLEOTIDE SEQUENCE</scope>
    <source>
        <strain evidence="2">AD2</strain>
    </source>
</reference>
<gene>
    <name evidence="2" type="ORF">RADP37_04249</name>
</gene>
<feature type="compositionally biased region" description="Basic and acidic residues" evidence="1">
    <location>
        <begin position="76"/>
        <end position="107"/>
    </location>
</feature>
<feature type="region of interest" description="Disordered" evidence="1">
    <location>
        <begin position="54"/>
        <end position="144"/>
    </location>
</feature>
<sequence length="144" mass="15799">MFRTPPGGNEVWAIPAVTGLYGHSVMRINGRERPGPSGRLAPGAAIGFRPFLLPAGTGDMGRHTTHPSRITRSRRFRPDIARAGNRPEGKSLHQAPRPERPYRERTAPGRHSLRRNPPVRTGTCRCTSSSPRGSPGAYLGKMMR</sequence>
<name>A0A4Y1MXC4_9PROT</name>
<feature type="compositionally biased region" description="Basic residues" evidence="1">
    <location>
        <begin position="63"/>
        <end position="75"/>
    </location>
</feature>
<proteinExistence type="predicted"/>
<organism evidence="2">
    <name type="scientific">Roseomonas mucosa</name>
    <dbReference type="NCBI Taxonomy" id="207340"/>
    <lineage>
        <taxon>Bacteria</taxon>
        <taxon>Pseudomonadati</taxon>
        <taxon>Pseudomonadota</taxon>
        <taxon>Alphaproteobacteria</taxon>
        <taxon>Acetobacterales</taxon>
        <taxon>Roseomonadaceae</taxon>
        <taxon>Roseomonas</taxon>
    </lineage>
</organism>
<protein>
    <submittedName>
        <fullName evidence="2">Uncharacterized protein</fullName>
    </submittedName>
</protein>
<accession>A0A4Y1MXC4</accession>
<dbReference type="EMBL" id="CP025189">
    <property type="protein sequence ID" value="AWV22588.1"/>
    <property type="molecule type" value="Genomic_DNA"/>
</dbReference>
<dbReference type="AlphaFoldDB" id="A0A4Y1MXC4"/>
<evidence type="ECO:0000256" key="1">
    <source>
        <dbReference type="SAM" id="MobiDB-lite"/>
    </source>
</evidence>
<evidence type="ECO:0000313" key="2">
    <source>
        <dbReference type="EMBL" id="AWV22588.1"/>
    </source>
</evidence>